<dbReference type="PaxDb" id="273075-Ta0847m"/>
<dbReference type="KEGG" id="tac:Ta0847"/>
<dbReference type="InterPro" id="IPR029756">
    <property type="entry name" value="MTH1187/YkoF-like"/>
</dbReference>
<keyword evidence="4" id="KW-1185">Reference proteome</keyword>
<dbReference type="NCBIfam" id="TIGR00106">
    <property type="entry name" value="MTH1187 family thiamine-binding protein"/>
    <property type="match status" value="1"/>
</dbReference>
<dbReference type="SUPFAM" id="SSF89957">
    <property type="entry name" value="MTH1187/YkoF-like"/>
    <property type="match status" value="1"/>
</dbReference>
<dbReference type="EnsemblBacteria" id="CAC11976">
    <property type="protein sequence ID" value="CAC11976"/>
    <property type="gene ID" value="CAC11976"/>
</dbReference>
<dbReference type="InterPro" id="IPR051614">
    <property type="entry name" value="UPF0045_domain"/>
</dbReference>
<dbReference type="GO" id="GO:0005829">
    <property type="term" value="C:cytosol"/>
    <property type="evidence" value="ECO:0007669"/>
    <property type="project" value="TreeGrafter"/>
</dbReference>
<evidence type="ECO:0000313" key="3">
    <source>
        <dbReference type="EMBL" id="CAC11976.1"/>
    </source>
</evidence>
<protein>
    <recommendedName>
        <fullName evidence="2">Thiamine-binding protein domain-containing protein</fullName>
    </recommendedName>
</protein>
<dbReference type="HOGENOM" id="CLU_137479_3_2_2"/>
<proteinExistence type="inferred from homology"/>
<dbReference type="Pfam" id="PF01910">
    <property type="entry name" value="Thiamine_BP"/>
    <property type="match status" value="1"/>
</dbReference>
<feature type="domain" description="Thiamine-binding protein" evidence="2">
    <location>
        <begin position="24"/>
        <end position="114"/>
    </location>
</feature>
<sequence length="116" mass="13387">MSDENMTASLIFYRNTQFRIMILAEVTYVPIGSGTSASRYINAALEEFKKYGIKFYPNSMGTVLEAKTLDELFEAVKRGERAILSMDIKRVETYIKIDDRIDVENTAERKIRALKY</sequence>
<dbReference type="InterPro" id="IPR002767">
    <property type="entry name" value="Thiamine_BP"/>
</dbReference>
<dbReference type="AlphaFoldDB" id="Q9HJW6"/>
<dbReference type="eggNOG" id="arCOG04373">
    <property type="taxonomic scope" value="Archaea"/>
</dbReference>
<dbReference type="STRING" id="273075.gene:9572061"/>
<comment type="similarity">
    <text evidence="1">Belongs to the UPF0045 family.</text>
</comment>
<dbReference type="PANTHER" id="PTHR33777">
    <property type="entry name" value="UPF0045 PROTEIN ECM15"/>
    <property type="match status" value="1"/>
</dbReference>
<name>Q9HJW6_THEAC</name>
<dbReference type="EMBL" id="AL445065">
    <property type="protein sequence ID" value="CAC11976.1"/>
    <property type="molecule type" value="Genomic_DNA"/>
</dbReference>
<gene>
    <name evidence="3" type="ordered locus">Ta0847</name>
</gene>
<reference evidence="3 4" key="1">
    <citation type="journal article" date="2000" name="Nature">
        <title>The genome sequence of the thermoacidophilic scavenger Thermoplasma acidophilum.</title>
        <authorList>
            <person name="Ruepp A."/>
            <person name="Graml W."/>
            <person name="Santos-Martinez M.L."/>
            <person name="Koretke K.K."/>
            <person name="Volker C."/>
            <person name="Mewes H.W."/>
            <person name="Frishman D."/>
            <person name="Stocker S."/>
            <person name="Lupas A.N."/>
            <person name="Baumeister W."/>
        </authorList>
    </citation>
    <scope>NUCLEOTIDE SEQUENCE [LARGE SCALE GENOMIC DNA]</scope>
    <source>
        <strain evidence="4">ATCC 25905 / DSM 1728 / JCM 9062 / NBRC 15155 / AMRC-C165</strain>
    </source>
</reference>
<dbReference type="InParanoid" id="Q9HJW6"/>
<dbReference type="Proteomes" id="UP000001024">
    <property type="component" value="Chromosome"/>
</dbReference>
<evidence type="ECO:0000256" key="1">
    <source>
        <dbReference type="ARBA" id="ARBA00010272"/>
    </source>
</evidence>
<organism evidence="3 4">
    <name type="scientific">Thermoplasma acidophilum (strain ATCC 25905 / DSM 1728 / JCM 9062 / NBRC 15155 / AMRC-C165)</name>
    <dbReference type="NCBI Taxonomy" id="273075"/>
    <lineage>
        <taxon>Archaea</taxon>
        <taxon>Methanobacteriati</taxon>
        <taxon>Thermoplasmatota</taxon>
        <taxon>Thermoplasmata</taxon>
        <taxon>Thermoplasmatales</taxon>
        <taxon>Thermoplasmataceae</taxon>
        <taxon>Thermoplasma</taxon>
    </lineage>
</organism>
<dbReference type="Gene3D" id="3.30.70.930">
    <property type="match status" value="1"/>
</dbReference>
<evidence type="ECO:0000313" key="4">
    <source>
        <dbReference type="Proteomes" id="UP000001024"/>
    </source>
</evidence>
<accession>Q9HJW6</accession>
<dbReference type="PANTHER" id="PTHR33777:SF1">
    <property type="entry name" value="UPF0045 PROTEIN ECM15"/>
    <property type="match status" value="1"/>
</dbReference>
<evidence type="ECO:0000259" key="2">
    <source>
        <dbReference type="Pfam" id="PF01910"/>
    </source>
</evidence>